<name>A0ABD2YT35_9GENT</name>
<gene>
    <name evidence="1" type="ORF">ACH5RR_029931</name>
</gene>
<sequence>MERTTKLYDSFFVHVHLHHVHKCSLNRAIRSPITRLSNLSYLSPRPCYSIRLKKWHRKVTTSIESWSPFEAFAGKNLPFLSNDPAFPGSSTIRASFPSYAMLPLRRPTTLRACGIFARRSLPVVPSSPLAVWASCPSLLRSIRMVMITPGYALAPLIGTPEPANACGNPSRSVLYSSDRRTKQGIASGIGADSTSAASCRTRVIQYVVPHVLSLLCSFPILIVKHHEQ</sequence>
<dbReference type="AlphaFoldDB" id="A0ABD2YT35"/>
<evidence type="ECO:0000313" key="2">
    <source>
        <dbReference type="Proteomes" id="UP001630127"/>
    </source>
</evidence>
<protein>
    <submittedName>
        <fullName evidence="1">Uncharacterized protein</fullName>
    </submittedName>
</protein>
<dbReference type="EMBL" id="JBJUIK010000012">
    <property type="protein sequence ID" value="KAL3510530.1"/>
    <property type="molecule type" value="Genomic_DNA"/>
</dbReference>
<comment type="caution">
    <text evidence="1">The sequence shown here is derived from an EMBL/GenBank/DDBJ whole genome shotgun (WGS) entry which is preliminary data.</text>
</comment>
<evidence type="ECO:0000313" key="1">
    <source>
        <dbReference type="EMBL" id="KAL3510530.1"/>
    </source>
</evidence>
<dbReference type="Proteomes" id="UP001630127">
    <property type="component" value="Unassembled WGS sequence"/>
</dbReference>
<reference evidence="1 2" key="1">
    <citation type="submission" date="2024-11" db="EMBL/GenBank/DDBJ databases">
        <title>A near-complete genome assembly of Cinchona calisaya.</title>
        <authorList>
            <person name="Lian D.C."/>
            <person name="Zhao X.W."/>
            <person name="Wei L."/>
        </authorList>
    </citation>
    <scope>NUCLEOTIDE SEQUENCE [LARGE SCALE GENOMIC DNA]</scope>
    <source>
        <tissue evidence="1">Nenye</tissue>
    </source>
</reference>
<accession>A0ABD2YT35</accession>
<keyword evidence="2" id="KW-1185">Reference proteome</keyword>
<proteinExistence type="predicted"/>
<organism evidence="1 2">
    <name type="scientific">Cinchona calisaya</name>
    <dbReference type="NCBI Taxonomy" id="153742"/>
    <lineage>
        <taxon>Eukaryota</taxon>
        <taxon>Viridiplantae</taxon>
        <taxon>Streptophyta</taxon>
        <taxon>Embryophyta</taxon>
        <taxon>Tracheophyta</taxon>
        <taxon>Spermatophyta</taxon>
        <taxon>Magnoliopsida</taxon>
        <taxon>eudicotyledons</taxon>
        <taxon>Gunneridae</taxon>
        <taxon>Pentapetalae</taxon>
        <taxon>asterids</taxon>
        <taxon>lamiids</taxon>
        <taxon>Gentianales</taxon>
        <taxon>Rubiaceae</taxon>
        <taxon>Cinchonoideae</taxon>
        <taxon>Cinchoneae</taxon>
        <taxon>Cinchona</taxon>
    </lineage>
</organism>